<reference evidence="2 3" key="1">
    <citation type="submission" date="2019-09" db="EMBL/GenBank/DDBJ databases">
        <title>YIM 132548 draft genome.</title>
        <authorList>
            <person name="Jiang L."/>
        </authorList>
    </citation>
    <scope>NUCLEOTIDE SEQUENCE [LARGE SCALE GENOMIC DNA]</scope>
    <source>
        <strain evidence="2 3">YIM 132548</strain>
    </source>
</reference>
<dbReference type="Pfam" id="PF06532">
    <property type="entry name" value="NrsF"/>
    <property type="match status" value="1"/>
</dbReference>
<keyword evidence="1" id="KW-1133">Transmembrane helix</keyword>
<comment type="caution">
    <text evidence="2">The sequence shown here is derived from an EMBL/GenBank/DDBJ whole genome shotgun (WGS) entry which is preliminary data.</text>
</comment>
<feature type="transmembrane region" description="Helical" evidence="1">
    <location>
        <begin position="69"/>
        <end position="88"/>
    </location>
</feature>
<dbReference type="InterPro" id="IPR009495">
    <property type="entry name" value="NrsF"/>
</dbReference>
<gene>
    <name evidence="2" type="ORF">F6X51_02420</name>
</gene>
<feature type="transmembrane region" description="Helical" evidence="1">
    <location>
        <begin position="37"/>
        <end position="57"/>
    </location>
</feature>
<evidence type="ECO:0000256" key="1">
    <source>
        <dbReference type="SAM" id="Phobius"/>
    </source>
</evidence>
<feature type="transmembrane region" description="Helical" evidence="1">
    <location>
        <begin position="169"/>
        <end position="187"/>
    </location>
</feature>
<proteinExistence type="predicted"/>
<evidence type="ECO:0000313" key="3">
    <source>
        <dbReference type="Proteomes" id="UP000441523"/>
    </source>
</evidence>
<dbReference type="AlphaFoldDB" id="A0A6N6MUE1"/>
<dbReference type="RefSeq" id="WP_150961621.1">
    <property type="nucleotide sequence ID" value="NZ_VZZJ01000002.1"/>
</dbReference>
<keyword evidence="1" id="KW-0472">Membrane</keyword>
<feature type="transmembrane region" description="Helical" evidence="1">
    <location>
        <begin position="199"/>
        <end position="220"/>
    </location>
</feature>
<accession>A0A6N6MUE1</accession>
<keyword evidence="1" id="KW-0812">Transmembrane</keyword>
<protein>
    <submittedName>
        <fullName evidence="2">DUF1109 domain-containing protein</fullName>
    </submittedName>
</protein>
<evidence type="ECO:0000313" key="2">
    <source>
        <dbReference type="EMBL" id="KAB1075558.1"/>
    </source>
</evidence>
<feature type="transmembrane region" description="Helical" evidence="1">
    <location>
        <begin position="139"/>
        <end position="157"/>
    </location>
</feature>
<organism evidence="2 3">
    <name type="scientific">Methylobacterium planeticum</name>
    <dbReference type="NCBI Taxonomy" id="2615211"/>
    <lineage>
        <taxon>Bacteria</taxon>
        <taxon>Pseudomonadati</taxon>
        <taxon>Pseudomonadota</taxon>
        <taxon>Alphaproteobacteria</taxon>
        <taxon>Hyphomicrobiales</taxon>
        <taxon>Methylobacteriaceae</taxon>
        <taxon>Methylobacterium</taxon>
    </lineage>
</organism>
<feature type="transmembrane region" description="Helical" evidence="1">
    <location>
        <begin position="100"/>
        <end position="123"/>
    </location>
</feature>
<sequence>MSETSRQNRSSEHDRLVESLVGGLAPVRRLPPPGLRALAWIAVALGFGVLLMPMADIEGLRARMSVPDLRVAALAAVLTAATAAFAAFQISVPGRSLRWALLPVGPALLWIGASGLGCLRGILAPSTDIPGTREVESCFTFLVGVSLPLSLLLVVMLRRACPLHPTLTAALGGLAAAAAAAALLVPFHPHDATATDLLMHALAVGAIIGLNGLAGGRLLAGKDAPRS</sequence>
<name>A0A6N6MUE1_9HYPH</name>
<dbReference type="Proteomes" id="UP000441523">
    <property type="component" value="Unassembled WGS sequence"/>
</dbReference>
<keyword evidence="3" id="KW-1185">Reference proteome</keyword>
<dbReference type="EMBL" id="VZZJ01000002">
    <property type="protein sequence ID" value="KAB1075558.1"/>
    <property type="molecule type" value="Genomic_DNA"/>
</dbReference>